<reference evidence="5" key="1">
    <citation type="journal article" date="2015" name="Nature">
        <title>Complex archaea that bridge the gap between prokaryotes and eukaryotes.</title>
        <authorList>
            <person name="Spang A."/>
            <person name="Saw J.H."/>
            <person name="Jorgensen S.L."/>
            <person name="Zaremba-Niedzwiedzka K."/>
            <person name="Martijn J."/>
            <person name="Lind A.E."/>
            <person name="van Eijk R."/>
            <person name="Schleper C."/>
            <person name="Guy L."/>
            <person name="Ettema T.J."/>
        </authorList>
    </citation>
    <scope>NUCLEOTIDE SEQUENCE</scope>
</reference>
<dbReference type="EMBL" id="LAZR01017017">
    <property type="protein sequence ID" value="KKM02121.1"/>
    <property type="molecule type" value="Genomic_DNA"/>
</dbReference>
<keyword evidence="4" id="KW-0131">Cell cycle</keyword>
<dbReference type="Pfam" id="PF04079">
    <property type="entry name" value="SMC_ScpB"/>
    <property type="match status" value="1"/>
</dbReference>
<dbReference type="InterPro" id="IPR005234">
    <property type="entry name" value="ScpB_csome_segregation"/>
</dbReference>
<comment type="caution">
    <text evidence="5">The sequence shown here is derived from an EMBL/GenBank/DDBJ whole genome shotgun (WGS) entry which is preliminary data.</text>
</comment>
<dbReference type="GO" id="GO:0051304">
    <property type="term" value="P:chromosome separation"/>
    <property type="evidence" value="ECO:0007669"/>
    <property type="project" value="InterPro"/>
</dbReference>
<dbReference type="InterPro" id="IPR036390">
    <property type="entry name" value="WH_DNA-bd_sf"/>
</dbReference>
<accession>A0A0F9J8E3</accession>
<protein>
    <recommendedName>
        <fullName evidence="6">Segregation and condensation protein B</fullName>
    </recommendedName>
</protein>
<evidence type="ECO:0000313" key="5">
    <source>
        <dbReference type="EMBL" id="KKM02121.1"/>
    </source>
</evidence>
<organism evidence="5">
    <name type="scientific">marine sediment metagenome</name>
    <dbReference type="NCBI Taxonomy" id="412755"/>
    <lineage>
        <taxon>unclassified sequences</taxon>
        <taxon>metagenomes</taxon>
        <taxon>ecological metagenomes</taxon>
    </lineage>
</organism>
<dbReference type="InterPro" id="IPR036388">
    <property type="entry name" value="WH-like_DNA-bd_sf"/>
</dbReference>
<feature type="non-terminal residue" evidence="5">
    <location>
        <position position="101"/>
    </location>
</feature>
<sequence length="101" mass="11243">MPIANMESILDKKAALETLLFQYGAPLTMERIARILHIKPAACEKLVAKYEAELNASQERGMTLVHSGNSVQLVTKPEYAAISEQITKEEFRQELTPAALE</sequence>
<evidence type="ECO:0000256" key="2">
    <source>
        <dbReference type="ARBA" id="ARBA00022618"/>
    </source>
</evidence>
<evidence type="ECO:0008006" key="6">
    <source>
        <dbReference type="Google" id="ProtNLM"/>
    </source>
</evidence>
<name>A0A0F9J8E3_9ZZZZ</name>
<keyword evidence="3" id="KW-0159">Chromosome partition</keyword>
<keyword evidence="1" id="KW-0963">Cytoplasm</keyword>
<dbReference type="GO" id="GO:0051301">
    <property type="term" value="P:cell division"/>
    <property type="evidence" value="ECO:0007669"/>
    <property type="project" value="UniProtKB-KW"/>
</dbReference>
<dbReference type="PANTHER" id="PTHR34298">
    <property type="entry name" value="SEGREGATION AND CONDENSATION PROTEIN B"/>
    <property type="match status" value="1"/>
</dbReference>
<dbReference type="Gene3D" id="1.10.10.10">
    <property type="entry name" value="Winged helix-like DNA-binding domain superfamily/Winged helix DNA-binding domain"/>
    <property type="match status" value="1"/>
</dbReference>
<gene>
    <name evidence="5" type="ORF">LCGC14_1787570</name>
</gene>
<keyword evidence="2" id="KW-0132">Cell division</keyword>
<dbReference type="PANTHER" id="PTHR34298:SF2">
    <property type="entry name" value="SEGREGATION AND CONDENSATION PROTEIN B"/>
    <property type="match status" value="1"/>
</dbReference>
<proteinExistence type="predicted"/>
<evidence type="ECO:0000256" key="4">
    <source>
        <dbReference type="ARBA" id="ARBA00023306"/>
    </source>
</evidence>
<dbReference type="SUPFAM" id="SSF46785">
    <property type="entry name" value="Winged helix' DNA-binding domain"/>
    <property type="match status" value="1"/>
</dbReference>
<evidence type="ECO:0000256" key="3">
    <source>
        <dbReference type="ARBA" id="ARBA00022829"/>
    </source>
</evidence>
<evidence type="ECO:0000256" key="1">
    <source>
        <dbReference type="ARBA" id="ARBA00022490"/>
    </source>
</evidence>
<dbReference type="AlphaFoldDB" id="A0A0F9J8E3"/>